<proteinExistence type="predicted"/>
<name>A0A401VTH5_STREY</name>
<dbReference type="AlphaFoldDB" id="A0A401VTH5"/>
<dbReference type="EMBL" id="BHZD01000001">
    <property type="protein sequence ID" value="GCD40385.1"/>
    <property type="molecule type" value="Genomic_DNA"/>
</dbReference>
<dbReference type="Proteomes" id="UP000286746">
    <property type="component" value="Unassembled WGS sequence"/>
</dbReference>
<comment type="caution">
    <text evidence="2">The sequence shown here is derived from an EMBL/GenBank/DDBJ whole genome shotgun (WGS) entry which is preliminary data.</text>
</comment>
<keyword evidence="3" id="KW-1185">Reference proteome</keyword>
<feature type="region of interest" description="Disordered" evidence="1">
    <location>
        <begin position="118"/>
        <end position="146"/>
    </location>
</feature>
<reference evidence="2 3" key="1">
    <citation type="submission" date="2018-11" db="EMBL/GenBank/DDBJ databases">
        <title>Whole genome sequence of Streptomyces paromomycinus NBRC 15454(T).</title>
        <authorList>
            <person name="Komaki H."/>
            <person name="Tamura T."/>
        </authorList>
    </citation>
    <scope>NUCLEOTIDE SEQUENCE [LARGE SCALE GENOMIC DNA]</scope>
    <source>
        <strain evidence="2 3">NBRC 15454</strain>
    </source>
</reference>
<sequence length="180" mass="19994">MGDCDASGEDIERDFVARTGCWSTVERVALTYGQVLAYGLPPAEGKRGDPRWPAFARRHGFDPARPVQWEVEALDPDELQRLVLAAVAPHVDRTVLARQIAREEEQRRVLRRFARSWPDGSRASGTRTEGAAADEPTVTSPAVHDPAAVERFWTAELMREAEPLPMPDYDEDDEASGPEA</sequence>
<feature type="compositionally biased region" description="Acidic residues" evidence="1">
    <location>
        <begin position="168"/>
        <end position="180"/>
    </location>
</feature>
<organism evidence="2 3">
    <name type="scientific">Streptomyces paromomycinus</name>
    <name type="common">Streptomyces rimosus subsp. paromomycinus</name>
    <dbReference type="NCBI Taxonomy" id="92743"/>
    <lineage>
        <taxon>Bacteria</taxon>
        <taxon>Bacillati</taxon>
        <taxon>Actinomycetota</taxon>
        <taxon>Actinomycetes</taxon>
        <taxon>Kitasatosporales</taxon>
        <taxon>Streptomycetaceae</taxon>
        <taxon>Streptomyces</taxon>
    </lineage>
</organism>
<accession>A0A401VTH5</accession>
<gene>
    <name evidence="2" type="ORF">GKJPGBOP_00034</name>
</gene>
<evidence type="ECO:0000313" key="2">
    <source>
        <dbReference type="EMBL" id="GCD40385.1"/>
    </source>
</evidence>
<evidence type="ECO:0000256" key="1">
    <source>
        <dbReference type="SAM" id="MobiDB-lite"/>
    </source>
</evidence>
<evidence type="ECO:0000313" key="3">
    <source>
        <dbReference type="Proteomes" id="UP000286746"/>
    </source>
</evidence>
<feature type="region of interest" description="Disordered" evidence="1">
    <location>
        <begin position="160"/>
        <end position="180"/>
    </location>
</feature>
<dbReference type="RefSeq" id="WP_125050623.1">
    <property type="nucleotide sequence ID" value="NZ_BHZD01000001.1"/>
</dbReference>
<protein>
    <submittedName>
        <fullName evidence="2">Uncharacterized protein</fullName>
    </submittedName>
</protein>